<dbReference type="PATRIC" id="fig|1339315.3.peg.2461"/>
<dbReference type="InterPro" id="IPR001173">
    <property type="entry name" value="Glyco_trans_2-like"/>
</dbReference>
<dbReference type="CDD" id="cd00761">
    <property type="entry name" value="Glyco_tranf_GTA_type"/>
    <property type="match status" value="1"/>
</dbReference>
<name>A0A015TUM7_BACFG</name>
<evidence type="ECO:0000256" key="1">
    <source>
        <dbReference type="ARBA" id="ARBA00038494"/>
    </source>
</evidence>
<dbReference type="Pfam" id="PF00535">
    <property type="entry name" value="Glycos_transf_2"/>
    <property type="match status" value="1"/>
</dbReference>
<dbReference type="PANTHER" id="PTHR43630">
    <property type="entry name" value="POLY-BETA-1,6-N-ACETYL-D-GLUCOSAMINE SYNTHASE"/>
    <property type="match status" value="1"/>
</dbReference>
<accession>A0A015TUM7</accession>
<dbReference type="Proteomes" id="UP000020529">
    <property type="component" value="Unassembled WGS sequence"/>
</dbReference>
<dbReference type="Gene3D" id="3.90.550.10">
    <property type="entry name" value="Spore Coat Polysaccharide Biosynthesis Protein SpsA, Chain A"/>
    <property type="match status" value="1"/>
</dbReference>
<protein>
    <submittedName>
        <fullName evidence="3">Glycosyl transferase 2 family protein</fullName>
    </submittedName>
</protein>
<comment type="caution">
    <text evidence="3">The sequence shown here is derived from an EMBL/GenBank/DDBJ whole genome shotgun (WGS) entry which is preliminary data.</text>
</comment>
<gene>
    <name evidence="3" type="ORF">M124_1698</name>
</gene>
<dbReference type="RefSeq" id="WP_005800167.1">
    <property type="nucleotide sequence ID" value="NZ_JGCY01000288.1"/>
</dbReference>
<evidence type="ECO:0000313" key="4">
    <source>
        <dbReference type="Proteomes" id="UP000020529"/>
    </source>
</evidence>
<dbReference type="AlphaFoldDB" id="A0A015TUM7"/>
<evidence type="ECO:0000259" key="2">
    <source>
        <dbReference type="Pfam" id="PF00535"/>
    </source>
</evidence>
<dbReference type="SUPFAM" id="SSF53448">
    <property type="entry name" value="Nucleotide-diphospho-sugar transferases"/>
    <property type="match status" value="1"/>
</dbReference>
<proteinExistence type="inferred from homology"/>
<comment type="similarity">
    <text evidence="1">Belongs to the glycosyltransferase 2 family. WaaE/KdtX subfamily.</text>
</comment>
<dbReference type="EMBL" id="JGCY01000288">
    <property type="protein sequence ID" value="EXY74411.1"/>
    <property type="molecule type" value="Genomic_DNA"/>
</dbReference>
<reference evidence="3 4" key="1">
    <citation type="submission" date="2014-02" db="EMBL/GenBank/DDBJ databases">
        <authorList>
            <person name="Sears C."/>
            <person name="Carroll K."/>
            <person name="Sack B.R."/>
            <person name="Qadri F."/>
            <person name="Myers L.L."/>
            <person name="Chung G.-T."/>
            <person name="Escheverria P."/>
            <person name="Fraser C.M."/>
            <person name="Sadzewicz L."/>
            <person name="Shefchek K.A."/>
            <person name="Tallon L."/>
            <person name="Das S.P."/>
            <person name="Daugherty S."/>
            <person name="Mongodin E.F."/>
        </authorList>
    </citation>
    <scope>NUCLEOTIDE SEQUENCE [LARGE SCALE GENOMIC DNA]</scope>
    <source>
        <strain evidence="4">3988T(B)14</strain>
    </source>
</reference>
<feature type="domain" description="Glycosyltransferase 2-like" evidence="2">
    <location>
        <begin position="41"/>
        <end position="153"/>
    </location>
</feature>
<dbReference type="PANTHER" id="PTHR43630:SF2">
    <property type="entry name" value="GLYCOSYLTRANSFERASE"/>
    <property type="match status" value="1"/>
</dbReference>
<keyword evidence="3" id="KW-0808">Transferase</keyword>
<sequence length="281" mass="31676">MEWYTKYLSIFGLTLSEIPGDTLSEIGTLLHEKQSDTPLVSVVVIAHNEEPHILSCLWSLGNNEYSYPIEILVVNNHSTDRTEQALQAVGATYFNELKKGPGYARQCGLDHAKGRYHICIDADTMYPPHYIDTHVRNLMKPGVACTFSLWSFIPDKRHSRLGLWLYECLRDLHLSIQAIKRPELCVRGMTFGFNTELGRLFGFRTDIRRGEDGSLALAMKPYGRLIFITSRKARALTSNSTIDADGSLARSFGVRLLKALKGATGLLYKKTTYKDKDSNLL</sequence>
<evidence type="ECO:0000313" key="3">
    <source>
        <dbReference type="EMBL" id="EXY74411.1"/>
    </source>
</evidence>
<dbReference type="GO" id="GO:0016740">
    <property type="term" value="F:transferase activity"/>
    <property type="evidence" value="ECO:0007669"/>
    <property type="project" value="UniProtKB-KW"/>
</dbReference>
<organism evidence="3 4">
    <name type="scientific">Bacteroides fragilis str. 3988T(B)14</name>
    <dbReference type="NCBI Taxonomy" id="1339315"/>
    <lineage>
        <taxon>Bacteria</taxon>
        <taxon>Pseudomonadati</taxon>
        <taxon>Bacteroidota</taxon>
        <taxon>Bacteroidia</taxon>
        <taxon>Bacteroidales</taxon>
        <taxon>Bacteroidaceae</taxon>
        <taxon>Bacteroides</taxon>
    </lineage>
</organism>
<dbReference type="InterPro" id="IPR029044">
    <property type="entry name" value="Nucleotide-diphossugar_trans"/>
</dbReference>